<evidence type="ECO:0000256" key="2">
    <source>
        <dbReference type="SAM" id="Phobius"/>
    </source>
</evidence>
<feature type="domain" description="DUF6534" evidence="3">
    <location>
        <begin position="164"/>
        <end position="250"/>
    </location>
</feature>
<feature type="region of interest" description="Disordered" evidence="1">
    <location>
        <begin position="321"/>
        <end position="351"/>
    </location>
</feature>
<keyword evidence="2" id="KW-1133">Transmembrane helix</keyword>
<dbReference type="Pfam" id="PF20152">
    <property type="entry name" value="DUF6534"/>
    <property type="match status" value="1"/>
</dbReference>
<accession>A0A8H6YBI2</accession>
<keyword evidence="2" id="KW-0472">Membrane</keyword>
<evidence type="ECO:0000259" key="3">
    <source>
        <dbReference type="Pfam" id="PF20152"/>
    </source>
</evidence>
<reference evidence="4" key="1">
    <citation type="submission" date="2020-05" db="EMBL/GenBank/DDBJ databases">
        <title>Mycena genomes resolve the evolution of fungal bioluminescence.</title>
        <authorList>
            <person name="Tsai I.J."/>
        </authorList>
    </citation>
    <scope>NUCLEOTIDE SEQUENCE</scope>
    <source>
        <strain evidence="4">CCC161011</strain>
    </source>
</reference>
<dbReference type="PANTHER" id="PTHR40465:SF1">
    <property type="entry name" value="DUF6534 DOMAIN-CONTAINING PROTEIN"/>
    <property type="match status" value="1"/>
</dbReference>
<feature type="transmembrane region" description="Helical" evidence="2">
    <location>
        <begin position="117"/>
        <end position="143"/>
    </location>
</feature>
<evidence type="ECO:0000256" key="1">
    <source>
        <dbReference type="SAM" id="MobiDB-lite"/>
    </source>
</evidence>
<dbReference type="AlphaFoldDB" id="A0A8H6YBI2"/>
<feature type="compositionally biased region" description="Basic and acidic residues" evidence="1">
    <location>
        <begin position="321"/>
        <end position="336"/>
    </location>
</feature>
<proteinExistence type="predicted"/>
<feature type="transmembrane region" description="Helical" evidence="2">
    <location>
        <begin position="48"/>
        <end position="68"/>
    </location>
</feature>
<name>A0A8H6YBI2_9AGAR</name>
<evidence type="ECO:0000313" key="4">
    <source>
        <dbReference type="EMBL" id="KAF7357993.1"/>
    </source>
</evidence>
<feature type="transmembrane region" description="Helical" evidence="2">
    <location>
        <begin position="155"/>
        <end position="179"/>
    </location>
</feature>
<dbReference type="Proteomes" id="UP000620124">
    <property type="component" value="Unassembled WGS sequence"/>
</dbReference>
<evidence type="ECO:0000313" key="5">
    <source>
        <dbReference type="Proteomes" id="UP000620124"/>
    </source>
</evidence>
<feature type="transmembrane region" description="Helical" evidence="2">
    <location>
        <begin position="199"/>
        <end position="221"/>
    </location>
</feature>
<dbReference type="InterPro" id="IPR045339">
    <property type="entry name" value="DUF6534"/>
</dbReference>
<comment type="caution">
    <text evidence="4">The sequence shown here is derived from an EMBL/GenBank/DDBJ whole genome shotgun (WGS) entry which is preliminary data.</text>
</comment>
<feature type="transmembrane region" description="Helical" evidence="2">
    <location>
        <begin position="6"/>
        <end position="27"/>
    </location>
</feature>
<sequence>MAGTGVELLFGPLLIGVILSTGVYGVMSVQMLQYYQAYKKDARWIRFFMLYLFFAETANLLFEIGIIYEPLIVRYGTQQALITSPLLLPGDAISIVMVSTPVQLFTAWRISVITGSIVLPLIISVLSIASFGGGLLVTVFVSIRNEFREFQSFSGAVIVWLICSAVCDVLIAGVLTYSLTTRKTGFTAVDGQINRIIRLTVQTGSITAVAALADLILFLAFPTATLNFIPDFPLSKLYTISLLSTLNARARGRSDDAEQRLPNALFNESTTQKNTVLTMRNSVLRPPSQYMNLHVQQQQNTYQSSNATLVAGGRSFVRDVQDAPPKEMHYPPEWRAETTYTPSSRKPPARF</sequence>
<gene>
    <name evidence="4" type="ORF">MVEN_00846300</name>
</gene>
<dbReference type="OrthoDB" id="3265526at2759"/>
<keyword evidence="5" id="KW-1185">Reference proteome</keyword>
<keyword evidence="2" id="KW-0812">Transmembrane</keyword>
<feature type="transmembrane region" description="Helical" evidence="2">
    <location>
        <begin position="80"/>
        <end position="105"/>
    </location>
</feature>
<protein>
    <recommendedName>
        <fullName evidence="3">DUF6534 domain-containing protein</fullName>
    </recommendedName>
</protein>
<organism evidence="4 5">
    <name type="scientific">Mycena venus</name>
    <dbReference type="NCBI Taxonomy" id="2733690"/>
    <lineage>
        <taxon>Eukaryota</taxon>
        <taxon>Fungi</taxon>
        <taxon>Dikarya</taxon>
        <taxon>Basidiomycota</taxon>
        <taxon>Agaricomycotina</taxon>
        <taxon>Agaricomycetes</taxon>
        <taxon>Agaricomycetidae</taxon>
        <taxon>Agaricales</taxon>
        <taxon>Marasmiineae</taxon>
        <taxon>Mycenaceae</taxon>
        <taxon>Mycena</taxon>
    </lineage>
</organism>
<dbReference type="EMBL" id="JACAZI010000006">
    <property type="protein sequence ID" value="KAF7357993.1"/>
    <property type="molecule type" value="Genomic_DNA"/>
</dbReference>
<dbReference type="PANTHER" id="PTHR40465">
    <property type="entry name" value="CHROMOSOME 1, WHOLE GENOME SHOTGUN SEQUENCE"/>
    <property type="match status" value="1"/>
</dbReference>